<keyword evidence="3" id="KW-1185">Reference proteome</keyword>
<gene>
    <name evidence="2" type="ORF">FRX31_027226</name>
</gene>
<evidence type="ECO:0000313" key="3">
    <source>
        <dbReference type="Proteomes" id="UP000554482"/>
    </source>
</evidence>
<keyword evidence="1" id="KW-0472">Membrane</keyword>
<feature type="transmembrane region" description="Helical" evidence="1">
    <location>
        <begin position="20"/>
        <end position="36"/>
    </location>
</feature>
<dbReference type="OrthoDB" id="1874222at2759"/>
<dbReference type="EMBL" id="JABWDY010033823">
    <property type="protein sequence ID" value="KAF5183186.1"/>
    <property type="molecule type" value="Genomic_DNA"/>
</dbReference>
<proteinExistence type="predicted"/>
<keyword evidence="1" id="KW-1133">Transmembrane helix</keyword>
<dbReference type="AlphaFoldDB" id="A0A7J6VDL6"/>
<name>A0A7J6VDL6_THATH</name>
<evidence type="ECO:0000313" key="2">
    <source>
        <dbReference type="EMBL" id="KAF5183186.1"/>
    </source>
</evidence>
<dbReference type="PANTHER" id="PTHR33237">
    <property type="entry name" value="F2P16.13 PROTEIN-RELATED"/>
    <property type="match status" value="1"/>
</dbReference>
<protein>
    <submittedName>
        <fullName evidence="2">Transmembrane protein</fullName>
    </submittedName>
</protein>
<dbReference type="PANTHER" id="PTHR33237:SF21">
    <property type="entry name" value="TRANSMEMBRANE PROTEIN"/>
    <property type="match status" value="1"/>
</dbReference>
<evidence type="ECO:0000256" key="1">
    <source>
        <dbReference type="SAM" id="Phobius"/>
    </source>
</evidence>
<reference evidence="2 3" key="1">
    <citation type="submission" date="2020-06" db="EMBL/GenBank/DDBJ databases">
        <title>Transcriptomic and genomic resources for Thalictrum thalictroides and T. hernandezii: Facilitating candidate gene discovery in an emerging model plant lineage.</title>
        <authorList>
            <person name="Arias T."/>
            <person name="Riano-Pachon D.M."/>
            <person name="Di Stilio V.S."/>
        </authorList>
    </citation>
    <scope>NUCLEOTIDE SEQUENCE [LARGE SCALE GENOMIC DNA]</scope>
    <source>
        <strain evidence="3">cv. WT478/WT964</strain>
        <tissue evidence="2">Leaves</tissue>
    </source>
</reference>
<accession>A0A7J6VDL6</accession>
<keyword evidence="1 2" id="KW-0812">Transmembrane</keyword>
<sequence length="165" mass="18879">MEALWNLEEKLKLTNQEAGLLFVCTALAVIGLCTMLKKKKKNRETKLVDEERNIVDESNSSEEPTKKLLMDYMRWSERSAWEDLECGSWQHNAPLLLGSIGSEIDLGWRSHNSLSPVWQRPILMGEKCELPRFSGLILYDEQGQPLIHSNPIKTDIVGTNLRDLL</sequence>
<comment type="caution">
    <text evidence="2">The sequence shown here is derived from an EMBL/GenBank/DDBJ whole genome shotgun (WGS) entry which is preliminary data.</text>
</comment>
<organism evidence="2 3">
    <name type="scientific">Thalictrum thalictroides</name>
    <name type="common">Rue-anemone</name>
    <name type="synonym">Anemone thalictroides</name>
    <dbReference type="NCBI Taxonomy" id="46969"/>
    <lineage>
        <taxon>Eukaryota</taxon>
        <taxon>Viridiplantae</taxon>
        <taxon>Streptophyta</taxon>
        <taxon>Embryophyta</taxon>
        <taxon>Tracheophyta</taxon>
        <taxon>Spermatophyta</taxon>
        <taxon>Magnoliopsida</taxon>
        <taxon>Ranunculales</taxon>
        <taxon>Ranunculaceae</taxon>
        <taxon>Thalictroideae</taxon>
        <taxon>Thalictrum</taxon>
    </lineage>
</organism>
<dbReference type="Proteomes" id="UP000554482">
    <property type="component" value="Unassembled WGS sequence"/>
</dbReference>